<dbReference type="EMBL" id="JAFCMP010000179">
    <property type="protein sequence ID" value="KAG5184111.1"/>
    <property type="molecule type" value="Genomic_DNA"/>
</dbReference>
<proteinExistence type="predicted"/>
<accession>A0A835YZ89</accession>
<dbReference type="AlphaFoldDB" id="A0A835YZ89"/>
<comment type="caution">
    <text evidence="2">The sequence shown here is derived from an EMBL/GenBank/DDBJ whole genome shotgun (WGS) entry which is preliminary data.</text>
</comment>
<evidence type="ECO:0000313" key="2">
    <source>
        <dbReference type="EMBL" id="KAG5184111.1"/>
    </source>
</evidence>
<reference evidence="2" key="1">
    <citation type="submission" date="2021-02" db="EMBL/GenBank/DDBJ databases">
        <title>First Annotated Genome of the Yellow-green Alga Tribonema minus.</title>
        <authorList>
            <person name="Mahan K.M."/>
        </authorList>
    </citation>
    <scope>NUCLEOTIDE SEQUENCE</scope>
    <source>
        <strain evidence="2">UTEX B ZZ1240</strain>
    </source>
</reference>
<sequence>MDSGAPLQTAAAPEVLAVAPEKSGITRDAVIAMAAVCGHIIMENAEPATAERRVGSAKRQPHTASPVYAKRRRAAVAYSGGTRDADGMSEDEEEAERAKPADNARAATSAELLEEAAQNEARESAAATAAARCPLCAMSFARKGGWGKERAERDEHVQHHLAVCRQMVGVASGVVKRPIERQLAHIIGLHIDTPDPGCAAAAIAAQSNTCGRHPSDSLTDTIFNVILKPGVALLRVTAVARALGAANEAVPGYWQPLDWAWLEGLMRRVGMRVGGPVEGELLAHAVALEFVGKALQAEVARKTLPPILNGAASYEAAVRSSMRYAVAAWTATEATSAATTSGEHALHSRAARAVVAVASLVNHALMVCGSIPAYTVAEWCRDAVSPIANADPVGARRLLCMLNAHDGVPKPLPALLLPCLPSHNGESATSRELRSYLLRRSGVADMDTPEELAAAALLMCGLRLAVAESI</sequence>
<name>A0A835YZ89_9STRA</name>
<keyword evidence="3" id="KW-1185">Reference proteome</keyword>
<organism evidence="2 3">
    <name type="scientific">Tribonema minus</name>
    <dbReference type="NCBI Taxonomy" id="303371"/>
    <lineage>
        <taxon>Eukaryota</taxon>
        <taxon>Sar</taxon>
        <taxon>Stramenopiles</taxon>
        <taxon>Ochrophyta</taxon>
        <taxon>PX clade</taxon>
        <taxon>Xanthophyceae</taxon>
        <taxon>Tribonematales</taxon>
        <taxon>Tribonemataceae</taxon>
        <taxon>Tribonema</taxon>
    </lineage>
</organism>
<dbReference type="Proteomes" id="UP000664859">
    <property type="component" value="Unassembled WGS sequence"/>
</dbReference>
<gene>
    <name evidence="2" type="ORF">JKP88DRAFT_244977</name>
</gene>
<evidence type="ECO:0000256" key="1">
    <source>
        <dbReference type="SAM" id="MobiDB-lite"/>
    </source>
</evidence>
<evidence type="ECO:0000313" key="3">
    <source>
        <dbReference type="Proteomes" id="UP000664859"/>
    </source>
</evidence>
<feature type="region of interest" description="Disordered" evidence="1">
    <location>
        <begin position="79"/>
        <end position="106"/>
    </location>
</feature>
<protein>
    <submittedName>
        <fullName evidence="2">Uncharacterized protein</fullName>
    </submittedName>
</protein>